<feature type="compositionally biased region" description="Basic and acidic residues" evidence="1">
    <location>
        <begin position="380"/>
        <end position="390"/>
    </location>
</feature>
<evidence type="ECO:0000313" key="3">
    <source>
        <dbReference type="Proteomes" id="UP000195489"/>
    </source>
</evidence>
<sequence length="1193" mass="140042">MESGFFRNLQEDNTCTTKSNENGFHLKYANLLDIDSREGIRKTTSNIGRNEKKTKVVKNKFISENEKLHILQNLRKTKLINLSQTSQMESNEKKQSKDDIKKTKKNIFPYHSFCINYKDNRLENTTKEHIDTELKTLRKNRKQKKININKFDKATLGKDSKNNLFVDKKEINKINSKLNSIKNNDNEDISSKKVSSFEKELCKQFLQTKLTKIKFINSSISSNSSNDMTINVANNKSRENVYSYRTSQINKHKIITKNIQNIKNMKKSQIYKTLNSKANKDSNSNNNLVQPKKTTNIIFRYNDEKNSTKNESLNFEKNHIAKEKYTPSFGDHREDKSIKKTKTKKVEKAEKVEKVERAEKMKNRGSIEKYEKLQQNSNDSHNKEAKNGENKKKKKKCINKQSNERIYQSIIKNSTSKNDYLNKIKKYNSFATNENDLKINKMFIVNDNLNNNSLILNVSSSSDLISSISSYTKRGSKIRGTKEKKKINLIEEADKTNLDFQTIADKKEAEKCKYIKNIISRYNYSNKMLEKKHNTSLCSSKNSYKTYYNENRNSFEINNIIKQKRVVKKLKNKILKSIKKTININKIKTPLYFHSKSYFFIFLKKLKFLLSKKVKEMKKRSSGSTGECSTNLDGENIYELFLRNKDNSLLLKKYLKQQKKLTNNMNKYNVPRKSVESSSTQEKEKEKHLLFTSPIKSEKDNEIGEVKNSEIFHASPKSSNISDSHNNSKPFQSLDEVIEKKKHNDGILKVVGNALDICKHKKENSNYEEGNKIDKNCSNNENIEGIDKDTNEQQADTALFSTNVLENKKGTFENLDIKMIENKDNTLNIIKEQDKNKDNKINTSFENLKTEKNCIFNDMKIEETNEAYSNNKQFSKDKPCPILVEKCKESKDNKYTITNLSNVQNSSNLDKTYTNKCLDSHEKINGVINKYPIEKLKINSLNNRIKNDLMQKVFYLNWCEYKDKQKKCEEKKGLVKNQRRCTKNMIRFGVKKQKYKNCIPLSHLKKGNHNYMYVPTNNSIQNREINFIKKCKKFQSYNGSNSKKYNEMSGNTIWVAKKCDHNIINKIKKNISENYNNILTFLKNIFYTNFYLFNKKKEQKIIFKNRHINSFEKDAKKKLQYHTNISVMPNIFLPKVKQAYEKLQPRNSVIYNGQNYFLKNDREIKRLTTHTLKMNRHRKKIHIFRRRKGTTTM</sequence>
<reference evidence="2 3" key="1">
    <citation type="submission" date="2016-08" db="EMBL/GenBank/DDBJ databases">
        <authorList>
            <consortium name="Pathogen Informatics"/>
        </authorList>
    </citation>
    <scope>NUCLEOTIDE SEQUENCE [LARGE SCALE GENOMIC DNA]</scope>
    <source>
        <strain evidence="2 3">CB</strain>
    </source>
</reference>
<evidence type="ECO:0000313" key="2">
    <source>
        <dbReference type="EMBL" id="SCM04665.1"/>
    </source>
</evidence>
<gene>
    <name evidence="2" type="ORF">PCHCB_000240200</name>
</gene>
<feature type="region of interest" description="Disordered" evidence="1">
    <location>
        <begin position="325"/>
        <end position="400"/>
    </location>
</feature>
<organism evidence="2 3">
    <name type="scientific">Plasmodium chabaudi chabaudi</name>
    <dbReference type="NCBI Taxonomy" id="31271"/>
    <lineage>
        <taxon>Eukaryota</taxon>
        <taxon>Sar</taxon>
        <taxon>Alveolata</taxon>
        <taxon>Apicomplexa</taxon>
        <taxon>Aconoidasida</taxon>
        <taxon>Haemosporida</taxon>
        <taxon>Plasmodiidae</taxon>
        <taxon>Plasmodium</taxon>
        <taxon>Plasmodium (Vinckeia)</taxon>
    </lineage>
</organism>
<accession>A0A1D3LEV1</accession>
<protein>
    <submittedName>
        <fullName evidence="2">Uncharacterized protein</fullName>
    </submittedName>
</protein>
<feature type="compositionally biased region" description="Basic and acidic residues" evidence="1">
    <location>
        <begin position="325"/>
        <end position="372"/>
    </location>
</feature>
<dbReference type="EMBL" id="LT608162">
    <property type="protein sequence ID" value="SCM04665.1"/>
    <property type="molecule type" value="Genomic_DNA"/>
</dbReference>
<dbReference type="AlphaFoldDB" id="A0A1D3LEV1"/>
<name>A0A1D3LEV1_PLACU</name>
<proteinExistence type="predicted"/>
<dbReference type="Proteomes" id="UP000195489">
    <property type="component" value="Chromosome 10"/>
</dbReference>
<evidence type="ECO:0000256" key="1">
    <source>
        <dbReference type="SAM" id="MobiDB-lite"/>
    </source>
</evidence>